<protein>
    <submittedName>
        <fullName evidence="2">Uncharacterized protein</fullName>
    </submittedName>
</protein>
<dbReference type="AlphaFoldDB" id="X1IQB0"/>
<proteinExistence type="predicted"/>
<feature type="transmembrane region" description="Helical" evidence="1">
    <location>
        <begin position="12"/>
        <end position="34"/>
    </location>
</feature>
<keyword evidence="1" id="KW-0812">Transmembrane</keyword>
<evidence type="ECO:0000313" key="2">
    <source>
        <dbReference type="EMBL" id="GAH83887.1"/>
    </source>
</evidence>
<evidence type="ECO:0000256" key="1">
    <source>
        <dbReference type="SAM" id="Phobius"/>
    </source>
</evidence>
<accession>X1IQB0</accession>
<dbReference type="EMBL" id="BARU01039688">
    <property type="protein sequence ID" value="GAH83887.1"/>
    <property type="molecule type" value="Genomic_DNA"/>
</dbReference>
<reference evidence="2" key="1">
    <citation type="journal article" date="2014" name="Front. Microbiol.">
        <title>High frequency of phylogenetically diverse reductive dehalogenase-homologous genes in deep subseafloor sedimentary metagenomes.</title>
        <authorList>
            <person name="Kawai M."/>
            <person name="Futagami T."/>
            <person name="Toyoda A."/>
            <person name="Takaki Y."/>
            <person name="Nishi S."/>
            <person name="Hori S."/>
            <person name="Arai W."/>
            <person name="Tsubouchi T."/>
            <person name="Morono Y."/>
            <person name="Uchiyama I."/>
            <person name="Ito T."/>
            <person name="Fujiyama A."/>
            <person name="Inagaki F."/>
            <person name="Takami H."/>
        </authorList>
    </citation>
    <scope>NUCLEOTIDE SEQUENCE</scope>
    <source>
        <strain evidence="2">Expedition CK06-06</strain>
    </source>
</reference>
<feature type="transmembrane region" description="Helical" evidence="1">
    <location>
        <begin position="40"/>
        <end position="64"/>
    </location>
</feature>
<comment type="caution">
    <text evidence="2">The sequence shown here is derived from an EMBL/GenBank/DDBJ whole genome shotgun (WGS) entry which is preliminary data.</text>
</comment>
<organism evidence="2">
    <name type="scientific">marine sediment metagenome</name>
    <dbReference type="NCBI Taxonomy" id="412755"/>
    <lineage>
        <taxon>unclassified sequences</taxon>
        <taxon>metagenomes</taxon>
        <taxon>ecological metagenomes</taxon>
    </lineage>
</organism>
<keyword evidence="1" id="KW-0472">Membrane</keyword>
<gene>
    <name evidence="2" type="ORF">S03H2_61483</name>
</gene>
<feature type="transmembrane region" description="Helical" evidence="1">
    <location>
        <begin position="120"/>
        <end position="140"/>
    </location>
</feature>
<feature type="transmembrane region" description="Helical" evidence="1">
    <location>
        <begin position="160"/>
        <end position="182"/>
    </location>
</feature>
<feature type="transmembrane region" description="Helical" evidence="1">
    <location>
        <begin position="85"/>
        <end position="108"/>
    </location>
</feature>
<keyword evidence="1" id="KW-1133">Transmembrane helix</keyword>
<sequence>MSNEERKQKINVRDWITLSTVMIGAVLTILALIWQQPPPTSHGIVTSTFLLMISFIFFVNSVSANSKAQFEANLGKISEERIQRFVTFAEYSFGLGFTLVITGFTILGYGYLLDYVGRELIALLLPITFLVTTWVIIFIYNIINYMGKPLGALRSFKRNLWIFLELICLVIIIFDFFELLLIP</sequence>
<name>X1IQB0_9ZZZZ</name>